<feature type="compositionally biased region" description="Polar residues" evidence="1">
    <location>
        <begin position="767"/>
        <end position="800"/>
    </location>
</feature>
<gene>
    <name evidence="3" type="ORF">SAMN04488002_2676</name>
</gene>
<feature type="compositionally biased region" description="Low complexity" evidence="1">
    <location>
        <begin position="69"/>
        <end position="84"/>
    </location>
</feature>
<dbReference type="RefSeq" id="WP_090217640.1">
    <property type="nucleotide sequence ID" value="NZ_FOYO01000001.1"/>
</dbReference>
<feature type="region of interest" description="Disordered" evidence="1">
    <location>
        <begin position="62"/>
        <end position="116"/>
    </location>
</feature>
<feature type="domain" description="eCIS core" evidence="2">
    <location>
        <begin position="180"/>
        <end position="253"/>
    </location>
</feature>
<sequence length="1307" mass="140623">MKTKARTVTRTARPQRSVVPVRRPQPSLARAVLIQPSLTVGAVNDPAEREAETMAARVVGATAPTQTSPPVAAAGGAGPATAAPLRRDATSQPNLDELTPDPAPAEHQDFELPTENDVAADGLEATDMDELESGEPMAAGGSAEGAVQASAAPQAAVGRMGGRAPADVSRLVANPGPGRPLPNGVRQRIEPHFGTSFEHVRLHDGPADQDAAARIGARAFAHRNRIWLGRGESPTNTRLMAHELTHVVQQTEGADRLPINRRQGQDGVVQREPIRREEEEGWLSGKLEGYARHVPGYTLITVLVGKRLISGKKVPMTASNLLEGLFGLIPLGTVLFDKLKEAKVVEDAFAWTKLRLSQLNITWSRVSGLIDKIWDAPWSGTIKYIIGLFAPLVRDIITFATDVGKKVLELIVQGALKLAGPWAAKVWGVLQGAGQVLGLIVKDPLGFAMNLVRAVVGGFKQFGTNILAHLKKGLLGWLFGAVAKAGITMPEKLDFKGLMSLAMQLLGITYANFRKELVKKLGPSGERKVAMIEASVEIVRVLLKEGFAGIWQKMLEMIENFKSTLIGGLISMVTTSIVKAGIGLLAGLSNPIGAVVKVVLSIYNLIVAFVERLDQIMAVAQSIFSSIGAIARGQVSSAANFIEETIGRTVPVVISFLAAAFGITGISTKIREIIARLQAPVKKAMGKMIGFVIKKAKALFSKLIGKLNGKRKLPSKAFKIGRTPHTLYGKYVGKKVEVYMASEDGPLSGKGPATNAETADNKEKSATEASNTLEKSSNESASETGEVTSGIDPQSQKQNNQTKYATLHAELIEAAEEFERLGLDIEKNPFLDTSGKGQSLLRNKEPRSEFFEGTVDTYSKLTAAASKNDPKDGYRLSRFYELDHTIEKRFPLGVFEQLHVLNDLSGTPQLDSEFLRASRQKKANKTGINALPGTSLEASVQKEAAPVLGLLNSKATGDKIGPDAGGFPAMAVYHRNHIQGKGKNLPDASTIIKAALSKKTVDERVSDVKSAIKAQLNAEAEDIKAIYQADPSASDLVKTNVIKGIEALKAQNMALYGLDRVQPKRTPHTLATAKANNGSDILFEGGQANGNDLIKIEGIGMKYGARSSKIGDFIEYDHILDKAFVHAAKSHKIIDAHEKLPVKLASDKNATSKLQARLDRLAELEATPLFSDKPKVLGYADDDGFAVPIYRPLATEVTSAVKQPVDTVRAPVKTADYQSDAAEYVRSGIPAARLSFVAKKRAAIQRVLESRTANHASAVREVYLPEVAKVKTINSDPAGAERKMKIVLKNLYVSLRKAESETVKLFQ</sequence>
<feature type="region of interest" description="Disordered" evidence="1">
    <location>
        <begin position="744"/>
        <end position="800"/>
    </location>
</feature>
<evidence type="ECO:0000256" key="1">
    <source>
        <dbReference type="SAM" id="MobiDB-lite"/>
    </source>
</evidence>
<dbReference type="STRING" id="670154.SAMN04488002_2676"/>
<evidence type="ECO:0000313" key="3">
    <source>
        <dbReference type="EMBL" id="SFR50792.1"/>
    </source>
</evidence>
<dbReference type="Pfam" id="PF13699">
    <property type="entry name" value="eCIS_core"/>
    <property type="match status" value="1"/>
</dbReference>
<feature type="region of interest" description="Disordered" evidence="1">
    <location>
        <begin position="1"/>
        <end position="23"/>
    </location>
</feature>
<feature type="compositionally biased region" description="Low complexity" evidence="1">
    <location>
        <begin position="8"/>
        <end position="23"/>
    </location>
</feature>
<dbReference type="Proteomes" id="UP000199658">
    <property type="component" value="Unassembled WGS sequence"/>
</dbReference>
<organism evidence="3 4">
    <name type="scientific">Litoreibacter janthinus</name>
    <dbReference type="NCBI Taxonomy" id="670154"/>
    <lineage>
        <taxon>Bacteria</taxon>
        <taxon>Pseudomonadati</taxon>
        <taxon>Pseudomonadota</taxon>
        <taxon>Alphaproteobacteria</taxon>
        <taxon>Rhodobacterales</taxon>
        <taxon>Roseobacteraceae</taxon>
        <taxon>Litoreibacter</taxon>
    </lineage>
</organism>
<name>A0A1I6H8L8_9RHOB</name>
<evidence type="ECO:0000313" key="4">
    <source>
        <dbReference type="Proteomes" id="UP000199658"/>
    </source>
</evidence>
<evidence type="ECO:0000259" key="2">
    <source>
        <dbReference type="Pfam" id="PF13699"/>
    </source>
</evidence>
<proteinExistence type="predicted"/>
<keyword evidence="4" id="KW-1185">Reference proteome</keyword>
<dbReference type="EMBL" id="FOYO01000001">
    <property type="protein sequence ID" value="SFR50792.1"/>
    <property type="molecule type" value="Genomic_DNA"/>
</dbReference>
<protein>
    <recommendedName>
        <fullName evidence="2">eCIS core domain-containing protein</fullName>
    </recommendedName>
</protein>
<dbReference type="OrthoDB" id="7387101at2"/>
<reference evidence="4" key="1">
    <citation type="submission" date="2016-10" db="EMBL/GenBank/DDBJ databases">
        <authorList>
            <person name="Varghese N."/>
            <person name="Submissions S."/>
        </authorList>
    </citation>
    <scope>NUCLEOTIDE SEQUENCE [LARGE SCALE GENOMIC DNA]</scope>
    <source>
        <strain evidence="4">DSM 26921</strain>
    </source>
</reference>
<accession>A0A1I6H8L8</accession>
<dbReference type="InterPro" id="IPR025295">
    <property type="entry name" value="eCIS_core_dom"/>
</dbReference>